<keyword evidence="1" id="KW-0479">Metal-binding</keyword>
<dbReference type="EMBL" id="ACHJ01000022">
    <property type="protein sequence ID" value="EEI17918.1"/>
    <property type="molecule type" value="Genomic_DNA"/>
</dbReference>
<dbReference type="InterPro" id="IPR023214">
    <property type="entry name" value="HAD_sf"/>
</dbReference>
<dbReference type="eggNOG" id="COG1877">
    <property type="taxonomic scope" value="Bacteria"/>
</dbReference>
<accession>C0XP87</accession>
<evidence type="ECO:0000256" key="1">
    <source>
        <dbReference type="RuleBase" id="RU361117"/>
    </source>
</evidence>
<dbReference type="NCBIfam" id="TIGR00685">
    <property type="entry name" value="T6PP"/>
    <property type="match status" value="1"/>
</dbReference>
<comment type="pathway">
    <text evidence="1">Glycan biosynthesis; trehalose biosynthesis.</text>
</comment>
<comment type="catalytic activity">
    <reaction evidence="1">
        <text>alpha,alpha-trehalose 6-phosphate + H2O = alpha,alpha-trehalose + phosphate</text>
        <dbReference type="Rhea" id="RHEA:23420"/>
        <dbReference type="ChEBI" id="CHEBI:15377"/>
        <dbReference type="ChEBI" id="CHEBI:16551"/>
        <dbReference type="ChEBI" id="CHEBI:43474"/>
        <dbReference type="ChEBI" id="CHEBI:58429"/>
        <dbReference type="EC" id="3.1.3.12"/>
    </reaction>
</comment>
<keyword evidence="3" id="KW-1185">Reference proteome</keyword>
<name>C0XP87_CORLD</name>
<protein>
    <recommendedName>
        <fullName evidence="1">Trehalose 6-phosphate phosphatase</fullName>
        <ecNumber evidence="1">3.1.3.12</ecNumber>
    </recommendedName>
</protein>
<dbReference type="Pfam" id="PF02358">
    <property type="entry name" value="Trehalose_PPase"/>
    <property type="match status" value="1"/>
</dbReference>
<dbReference type="SUPFAM" id="SSF56784">
    <property type="entry name" value="HAD-like"/>
    <property type="match status" value="1"/>
</dbReference>
<dbReference type="GO" id="GO:0005992">
    <property type="term" value="P:trehalose biosynthetic process"/>
    <property type="evidence" value="ECO:0007669"/>
    <property type="project" value="UniProtKB-UniPathway"/>
</dbReference>
<dbReference type="Gene3D" id="3.40.50.1000">
    <property type="entry name" value="HAD superfamily/HAD-like"/>
    <property type="match status" value="1"/>
</dbReference>
<gene>
    <name evidence="2" type="primary">otsB</name>
    <name evidence="2" type="ORF">HMPREF0298_0257</name>
</gene>
<comment type="similarity">
    <text evidence="1">Belongs to the trehalose phosphatase family.</text>
</comment>
<proteinExistence type="inferred from homology"/>
<dbReference type="EC" id="3.1.3.12" evidence="1"/>
<dbReference type="InterPro" id="IPR003337">
    <property type="entry name" value="Trehalose_PPase"/>
</dbReference>
<comment type="caution">
    <text evidence="2">The sequence shown here is derived from an EMBL/GenBank/DDBJ whole genome shotgun (WGS) entry which is preliminary data.</text>
</comment>
<keyword evidence="1" id="KW-0460">Magnesium</keyword>
<dbReference type="RefSeq" id="WP_006840606.1">
    <property type="nucleotide sequence ID" value="NZ_GG667193.1"/>
</dbReference>
<dbReference type="Gene3D" id="3.30.70.1020">
    <property type="entry name" value="Trehalose-6-phosphate phosphatase related protein, domain 2"/>
    <property type="match status" value="1"/>
</dbReference>
<sequence>MTAGQPQLGGEIERIARAETLLVCLDFDGTICELGPDAYAVTANPDALRAARTLMALPGTQVAVLSGRHLDGLRRVVGLGHPVVLVGSHGAETSAGAPELTPADRAYLDDIARQLEAIAIPPAFVESKPYQRVIHVAALADDNPDLAEDILTRARALATPGRPVLSGHNIVEFSAIEVSKGSWLRGHKEHFAATVFAGDDTTDETALRVLGPADVGIKVGPKPTVAKHRVSGVGEMAQVLNRLAEARQRFVRG</sequence>
<keyword evidence="1 2" id="KW-0378">Hydrolase</keyword>
<dbReference type="Proteomes" id="UP000006196">
    <property type="component" value="Unassembled WGS sequence"/>
</dbReference>
<organism evidence="2 3">
    <name type="scientific">Corynebacterium lipophiloflavum (strain ATCC 700352 / DSM 44291 / CCUG 37336 / JCM 10383 / DMMZ 1944)</name>
    <dbReference type="NCBI Taxonomy" id="525263"/>
    <lineage>
        <taxon>Bacteria</taxon>
        <taxon>Bacillati</taxon>
        <taxon>Actinomycetota</taxon>
        <taxon>Actinomycetes</taxon>
        <taxon>Mycobacteriales</taxon>
        <taxon>Corynebacteriaceae</taxon>
        <taxon>Corynebacterium</taxon>
    </lineage>
</organism>
<dbReference type="STRING" id="525263.HMPREF0298_0257"/>
<dbReference type="UniPathway" id="UPA00299"/>
<dbReference type="InterPro" id="IPR036412">
    <property type="entry name" value="HAD-like_sf"/>
</dbReference>
<comment type="function">
    <text evidence="1">Removes the phosphate from trehalose 6-phosphate to produce free trehalose.</text>
</comment>
<dbReference type="HOGENOM" id="CLU_037265_2_1_11"/>
<evidence type="ECO:0000313" key="3">
    <source>
        <dbReference type="Proteomes" id="UP000006196"/>
    </source>
</evidence>
<comment type="cofactor">
    <cofactor evidence="1">
        <name>Mg(2+)</name>
        <dbReference type="ChEBI" id="CHEBI:18420"/>
    </cofactor>
</comment>
<dbReference type="AlphaFoldDB" id="C0XP87"/>
<evidence type="ECO:0000313" key="2">
    <source>
        <dbReference type="EMBL" id="EEI17918.1"/>
    </source>
</evidence>
<dbReference type="GO" id="GO:0046872">
    <property type="term" value="F:metal ion binding"/>
    <property type="evidence" value="ECO:0007669"/>
    <property type="project" value="UniProtKB-KW"/>
</dbReference>
<dbReference type="GO" id="GO:0004805">
    <property type="term" value="F:trehalose-phosphatase activity"/>
    <property type="evidence" value="ECO:0007669"/>
    <property type="project" value="UniProtKB-EC"/>
</dbReference>
<reference evidence="2" key="1">
    <citation type="submission" date="2009-01" db="EMBL/GenBank/DDBJ databases">
        <authorList>
            <person name="Qin X."/>
            <person name="Bachman B."/>
            <person name="Battles P."/>
            <person name="Bell A."/>
            <person name="Bess C."/>
            <person name="Bickham C."/>
            <person name="Chaboub L."/>
            <person name="Chen D."/>
            <person name="Coyle M."/>
            <person name="Deiros D.R."/>
            <person name="Dinh H."/>
            <person name="Forbes L."/>
            <person name="Fowler G."/>
            <person name="Francisco L."/>
            <person name="Fu Q."/>
            <person name="Gubbala S."/>
            <person name="Hale W."/>
            <person name="Han Y."/>
            <person name="Hemphill L."/>
            <person name="Highlander S.K."/>
            <person name="Hirani K."/>
            <person name="Hogues M."/>
            <person name="Jackson L."/>
            <person name="Jakkamsetti A."/>
            <person name="Javaid M."/>
            <person name="Jiang H."/>
            <person name="Korchina V."/>
            <person name="Kovar C."/>
            <person name="Lara F."/>
            <person name="Lee S."/>
            <person name="Mata R."/>
            <person name="Mathew T."/>
            <person name="Moen C."/>
            <person name="Morales K."/>
            <person name="Munidasa M."/>
            <person name="Nazareth L."/>
            <person name="Ngo R."/>
            <person name="Nguyen L."/>
            <person name="Okwuonu G."/>
            <person name="Ongeri F."/>
            <person name="Patil S."/>
            <person name="Petrosino J."/>
            <person name="Pham C."/>
            <person name="Pham P."/>
            <person name="Pu L.-L."/>
            <person name="Puazo M."/>
            <person name="Raj R."/>
            <person name="Reid J."/>
            <person name="Rouhana J."/>
            <person name="Saada N."/>
            <person name="Shang Y."/>
            <person name="Simmons D."/>
            <person name="Thornton R."/>
            <person name="Warren J."/>
            <person name="Weissenberger G."/>
            <person name="Zhang J."/>
            <person name="Zhang L."/>
            <person name="Zhou C."/>
            <person name="Zhu D."/>
            <person name="Muzny D."/>
            <person name="Worley K."/>
            <person name="Gibbs R."/>
        </authorList>
    </citation>
    <scope>NUCLEOTIDE SEQUENCE [LARGE SCALE GENOMIC DNA]</scope>
    <source>
        <strain evidence="2">DSM 44291</strain>
    </source>
</reference>